<evidence type="ECO:0000259" key="4">
    <source>
        <dbReference type="Pfam" id="PF00144"/>
    </source>
</evidence>
<keyword evidence="2" id="KW-0812">Transmembrane</keyword>
<keyword evidence="6" id="KW-1185">Reference proteome</keyword>
<evidence type="ECO:0000256" key="3">
    <source>
        <dbReference type="SAM" id="SignalP"/>
    </source>
</evidence>
<protein>
    <submittedName>
        <fullName evidence="5">Beta-lactamase</fullName>
    </submittedName>
</protein>
<dbReference type="InterPro" id="IPR050491">
    <property type="entry name" value="AmpC-like"/>
</dbReference>
<dbReference type="HOGENOM" id="CLU_020027_4_1_11"/>
<dbReference type="AlphaFoldDB" id="K0JW43"/>
<dbReference type="BioCyc" id="SESP1179773:BN6_RS05380-MONOMER"/>
<feature type="region of interest" description="Disordered" evidence="1">
    <location>
        <begin position="144"/>
        <end position="167"/>
    </location>
</feature>
<feature type="domain" description="Beta-lactamase-related" evidence="4">
    <location>
        <begin position="42"/>
        <end position="347"/>
    </location>
</feature>
<organism evidence="5 6">
    <name type="scientific">Saccharothrix espanaensis (strain ATCC 51144 / DSM 44229 / JCM 9112 / NBRC 15066 / NRRL 15764)</name>
    <dbReference type="NCBI Taxonomy" id="1179773"/>
    <lineage>
        <taxon>Bacteria</taxon>
        <taxon>Bacillati</taxon>
        <taxon>Actinomycetota</taxon>
        <taxon>Actinomycetes</taxon>
        <taxon>Pseudonocardiales</taxon>
        <taxon>Pseudonocardiaceae</taxon>
        <taxon>Saccharothrix</taxon>
    </lineage>
</organism>
<name>K0JW43_SACES</name>
<dbReference type="InterPro" id="IPR001466">
    <property type="entry name" value="Beta-lactam-related"/>
</dbReference>
<dbReference type="Proteomes" id="UP000006281">
    <property type="component" value="Chromosome"/>
</dbReference>
<feature type="signal peptide" evidence="3">
    <location>
        <begin position="1"/>
        <end position="20"/>
    </location>
</feature>
<feature type="transmembrane region" description="Helical" evidence="2">
    <location>
        <begin position="420"/>
        <end position="439"/>
    </location>
</feature>
<evidence type="ECO:0000313" key="6">
    <source>
        <dbReference type="Proteomes" id="UP000006281"/>
    </source>
</evidence>
<dbReference type="Pfam" id="PF00144">
    <property type="entry name" value="Beta-lactamase"/>
    <property type="match status" value="1"/>
</dbReference>
<dbReference type="eggNOG" id="COG1680">
    <property type="taxonomic scope" value="Bacteria"/>
</dbReference>
<sequence>MGKTTALAAALLVATIPVVAATTATTAAAHAADPAALDRRVAEYVADHADAAAYPGVAVAITKGDRVVHVSGHGRTSTGAAVTAKTRMPIASVSKSFTALAVVQLAERGALDLDTPVARYVPEFHPADERGARITVRHLLDHTSGITDRTLPEKSRPQPSSPADAVTRVNPTALASDPGTEHRYTNTNYHLAALVVERASGEPFGDYLRRHVFEPAGMHDTTSITTTPDDLPDDVVKGHVHAYGASIPATEPTRFVAGSDGVITTAEDMAKWLVVQSNGGRAASGAQLVSAAGITAMHTASAQSPSYALGWATNGGKVRHSGIWFTYCAGQLLLPSGYGVAVIANTGFALGNEGTSALEDGLAALADGGTPAEPPSTRLVTELVLGALTLLSLVLGVLALRRAWPRRALWQVVVRMVPRLVPVAALILLPTLLGLLVGGGRDITLFQVAHYSPALVVWLAVSSALNLAVLATRAARLLRERTGPADRAPEPQPAGR</sequence>
<dbReference type="RefSeq" id="WP_015098531.1">
    <property type="nucleotide sequence ID" value="NC_019673.1"/>
</dbReference>
<gene>
    <name evidence="5" type="ordered locus">BN6_10920</name>
</gene>
<keyword evidence="2" id="KW-0472">Membrane</keyword>
<keyword evidence="2" id="KW-1133">Transmembrane helix</keyword>
<proteinExistence type="predicted"/>
<feature type="chain" id="PRO_5038439894" evidence="3">
    <location>
        <begin position="21"/>
        <end position="496"/>
    </location>
</feature>
<dbReference type="Gene3D" id="3.40.710.10">
    <property type="entry name" value="DD-peptidase/beta-lactamase superfamily"/>
    <property type="match status" value="1"/>
</dbReference>
<dbReference type="PANTHER" id="PTHR46825">
    <property type="entry name" value="D-ALANYL-D-ALANINE-CARBOXYPEPTIDASE/ENDOPEPTIDASE AMPH"/>
    <property type="match status" value="1"/>
</dbReference>
<accession>K0JW43</accession>
<reference evidence="5 6" key="1">
    <citation type="journal article" date="2012" name="BMC Genomics">
        <title>Complete genome sequence of Saccharothrix espanaensis DSM 44229T and comparison to the other completely sequenced Pseudonocardiaceae.</title>
        <authorList>
            <person name="Strobel T."/>
            <person name="Al-Dilaimi A."/>
            <person name="Blom J."/>
            <person name="Gessner A."/>
            <person name="Kalinowski J."/>
            <person name="Luzhetska M."/>
            <person name="Puhler A."/>
            <person name="Szczepanowski R."/>
            <person name="Bechthold A."/>
            <person name="Ruckert C."/>
        </authorList>
    </citation>
    <scope>NUCLEOTIDE SEQUENCE [LARGE SCALE GENOMIC DNA]</scope>
    <source>
        <strain evidence="6">ATCC 51144 / DSM 44229 / JCM 9112 / NBRC 15066 / NRRL 15764</strain>
    </source>
</reference>
<evidence type="ECO:0000256" key="1">
    <source>
        <dbReference type="SAM" id="MobiDB-lite"/>
    </source>
</evidence>
<keyword evidence="3" id="KW-0732">Signal</keyword>
<evidence type="ECO:0000256" key="2">
    <source>
        <dbReference type="SAM" id="Phobius"/>
    </source>
</evidence>
<dbReference type="KEGG" id="sesp:BN6_10920"/>
<evidence type="ECO:0000313" key="5">
    <source>
        <dbReference type="EMBL" id="CCH28418.1"/>
    </source>
</evidence>
<dbReference type="InterPro" id="IPR012338">
    <property type="entry name" value="Beta-lactam/transpept-like"/>
</dbReference>
<feature type="transmembrane region" description="Helical" evidence="2">
    <location>
        <begin position="451"/>
        <end position="471"/>
    </location>
</feature>
<dbReference type="OrthoDB" id="4281716at2"/>
<feature type="transmembrane region" description="Helical" evidence="2">
    <location>
        <begin position="383"/>
        <end position="400"/>
    </location>
</feature>
<dbReference type="SUPFAM" id="SSF56601">
    <property type="entry name" value="beta-lactamase/transpeptidase-like"/>
    <property type="match status" value="1"/>
</dbReference>
<dbReference type="PANTHER" id="PTHR46825:SF9">
    <property type="entry name" value="BETA-LACTAMASE-RELATED DOMAIN-CONTAINING PROTEIN"/>
    <property type="match status" value="1"/>
</dbReference>
<dbReference type="PATRIC" id="fig|1179773.3.peg.1093"/>
<dbReference type="EMBL" id="HE804045">
    <property type="protein sequence ID" value="CCH28418.1"/>
    <property type="molecule type" value="Genomic_DNA"/>
</dbReference>
<dbReference type="STRING" id="1179773.BN6_10920"/>